<organism evidence="2 3">
    <name type="scientific">Penicillium camemberti (strain FM 013)</name>
    <dbReference type="NCBI Taxonomy" id="1429867"/>
    <lineage>
        <taxon>Eukaryota</taxon>
        <taxon>Fungi</taxon>
        <taxon>Dikarya</taxon>
        <taxon>Ascomycota</taxon>
        <taxon>Pezizomycotina</taxon>
        <taxon>Eurotiomycetes</taxon>
        <taxon>Eurotiomycetidae</taxon>
        <taxon>Eurotiales</taxon>
        <taxon>Aspergillaceae</taxon>
        <taxon>Penicillium</taxon>
    </lineage>
</organism>
<protein>
    <submittedName>
        <fullName evidence="2">Str. FM013</fullName>
    </submittedName>
</protein>
<evidence type="ECO:0000256" key="1">
    <source>
        <dbReference type="SAM" id="MobiDB-lite"/>
    </source>
</evidence>
<proteinExistence type="predicted"/>
<accession>A0A0G4PLU9</accession>
<sequence>MLHSKKIDLQNYINLRLVIRPEEFWASFPIDGKLVINEGGAAEAVSGNDAASTLVSHGAASLSRRKHPELRTPTRAVGDVVRIPGSAVRTKEWQALLLQPLPQHSSAAPATLPYQRVYDSASGSPAEGGPVSDAPPLGLAPGRLYQINPVGHNQPTTTQLQRKRAQRQRRKDPICDACRERRVRCQFTKETNRRILYIEQFQDLEKQLQNSK</sequence>
<reference evidence="2 3" key="1">
    <citation type="journal article" date="2014" name="Nat. Commun.">
        <title>Multiple recent horizontal transfers of a large genomic region in cheese making fungi.</title>
        <authorList>
            <person name="Cheeseman K."/>
            <person name="Ropars J."/>
            <person name="Renault P."/>
            <person name="Dupont J."/>
            <person name="Gouzy J."/>
            <person name="Branca A."/>
            <person name="Abraham A.L."/>
            <person name="Ceppi M."/>
            <person name="Conseiller E."/>
            <person name="Debuchy R."/>
            <person name="Malagnac F."/>
            <person name="Goarin A."/>
            <person name="Silar P."/>
            <person name="Lacoste S."/>
            <person name="Sallet E."/>
            <person name="Bensimon A."/>
            <person name="Giraud T."/>
            <person name="Brygoo Y."/>
        </authorList>
    </citation>
    <scope>NUCLEOTIDE SEQUENCE [LARGE SCALE GENOMIC DNA]</scope>
    <source>
        <strain evidence="3">FM 013</strain>
    </source>
</reference>
<evidence type="ECO:0000313" key="2">
    <source>
        <dbReference type="EMBL" id="CRL27385.1"/>
    </source>
</evidence>
<keyword evidence="3" id="KW-1185">Reference proteome</keyword>
<dbReference type="Proteomes" id="UP000053732">
    <property type="component" value="Unassembled WGS sequence"/>
</dbReference>
<feature type="region of interest" description="Disordered" evidence="1">
    <location>
        <begin position="119"/>
        <end position="172"/>
    </location>
</feature>
<feature type="compositionally biased region" description="Basic residues" evidence="1">
    <location>
        <begin position="161"/>
        <end position="170"/>
    </location>
</feature>
<dbReference type="AlphaFoldDB" id="A0A0G4PLU9"/>
<gene>
    <name evidence="2" type="ORF">PCAMFM013_S022g000065</name>
</gene>
<dbReference type="STRING" id="1429867.A0A0G4PLU9"/>
<dbReference type="EMBL" id="HG793155">
    <property type="protein sequence ID" value="CRL27385.1"/>
    <property type="molecule type" value="Genomic_DNA"/>
</dbReference>
<evidence type="ECO:0000313" key="3">
    <source>
        <dbReference type="Proteomes" id="UP000053732"/>
    </source>
</evidence>
<name>A0A0G4PLU9_PENC3</name>